<dbReference type="Gene3D" id="3.40.50.720">
    <property type="entry name" value="NAD(P)-binding Rossmann-like Domain"/>
    <property type="match status" value="1"/>
</dbReference>
<sequence>MSDLYLRLVNTPVGRTAAQSLGLPAPAPLKRLKRTDQPFIEGKVLIGAANGGKAIATLGSILGASAATLHHASESNRLADSSKAGNKARPLDLASDINQQFSALVFDATGLKGPADL</sequence>
<dbReference type="EMBL" id="DNNA01000337">
    <property type="protein sequence ID" value="HBC36975.1"/>
    <property type="molecule type" value="Genomic_DNA"/>
</dbReference>
<name>A0A352IZU2_9GAMM</name>
<dbReference type="Proteomes" id="UP000263489">
    <property type="component" value="Unassembled WGS sequence"/>
</dbReference>
<comment type="caution">
    <text evidence="1">The sequence shown here is derived from an EMBL/GenBank/DDBJ whole genome shotgun (WGS) entry which is preliminary data.</text>
</comment>
<organism evidence="1 2">
    <name type="scientific">Marinobacter adhaerens</name>
    <dbReference type="NCBI Taxonomy" id="1033846"/>
    <lineage>
        <taxon>Bacteria</taxon>
        <taxon>Pseudomonadati</taxon>
        <taxon>Pseudomonadota</taxon>
        <taxon>Gammaproteobacteria</taxon>
        <taxon>Pseudomonadales</taxon>
        <taxon>Marinobacteraceae</taxon>
        <taxon>Marinobacter</taxon>
    </lineage>
</organism>
<evidence type="ECO:0000313" key="1">
    <source>
        <dbReference type="EMBL" id="HBC36975.1"/>
    </source>
</evidence>
<accession>A0A352IZU2</accession>
<reference evidence="1 2" key="1">
    <citation type="journal article" date="2018" name="Nat. Biotechnol.">
        <title>A standardized bacterial taxonomy based on genome phylogeny substantially revises the tree of life.</title>
        <authorList>
            <person name="Parks D.H."/>
            <person name="Chuvochina M."/>
            <person name="Waite D.W."/>
            <person name="Rinke C."/>
            <person name="Skarshewski A."/>
            <person name="Chaumeil P.A."/>
            <person name="Hugenholtz P."/>
        </authorList>
    </citation>
    <scope>NUCLEOTIDE SEQUENCE [LARGE SCALE GENOMIC DNA]</scope>
    <source>
        <strain evidence="1">UBA9380</strain>
    </source>
</reference>
<gene>
    <name evidence="1" type="ORF">DC045_22250</name>
</gene>
<feature type="non-terminal residue" evidence="1">
    <location>
        <position position="117"/>
    </location>
</feature>
<proteinExistence type="predicted"/>
<dbReference type="AlphaFoldDB" id="A0A352IZU2"/>
<protein>
    <submittedName>
        <fullName evidence="1">Short chain dehydrogenase</fullName>
    </submittedName>
</protein>
<evidence type="ECO:0000313" key="2">
    <source>
        <dbReference type="Proteomes" id="UP000263489"/>
    </source>
</evidence>